<evidence type="ECO:0000313" key="3">
    <source>
        <dbReference type="EMBL" id="EEH13071.1"/>
    </source>
</evidence>
<feature type="domain" description="N,N-dimethylformamidase beta subunit-like C-terminal" evidence="2">
    <location>
        <begin position="117"/>
        <end position="578"/>
    </location>
</feature>
<evidence type="ECO:0000256" key="1">
    <source>
        <dbReference type="SAM" id="MobiDB-lite"/>
    </source>
</evidence>
<feature type="region of interest" description="Disordered" evidence="1">
    <location>
        <begin position="22"/>
        <end position="47"/>
    </location>
</feature>
<accession>C0GB53</accession>
<organism evidence="3 4">
    <name type="scientific">Brucella ceti str. Cudo</name>
    <dbReference type="NCBI Taxonomy" id="595497"/>
    <lineage>
        <taxon>Bacteria</taxon>
        <taxon>Pseudomonadati</taxon>
        <taxon>Pseudomonadota</taxon>
        <taxon>Alphaproteobacteria</taxon>
        <taxon>Hyphomicrobiales</taxon>
        <taxon>Brucellaceae</taxon>
        <taxon>Brucella/Ochrobactrum group</taxon>
        <taxon>Brucella</taxon>
    </lineage>
</organism>
<dbReference type="InterPro" id="IPR046540">
    <property type="entry name" value="DMFA2_C"/>
</dbReference>
<evidence type="ECO:0000313" key="4">
    <source>
        <dbReference type="Proteomes" id="UP000003678"/>
    </source>
</evidence>
<dbReference type="InterPro" id="IPR029062">
    <property type="entry name" value="Class_I_gatase-like"/>
</dbReference>
<reference evidence="3 4" key="1">
    <citation type="submission" date="2009-03" db="EMBL/GenBank/DDBJ databases">
        <authorList>
            <person name="Setubal J.C."/>
            <person name="Boyle S."/>
            <person name="Crasta O.R."/>
            <person name="Gillespie J.J."/>
            <person name="Kenyon R.W."/>
            <person name="Lu J."/>
            <person name="Mane S."/>
            <person name="Nagrani S."/>
            <person name="Shallom J.M."/>
            <person name="Shallom S."/>
            <person name="Shukla M."/>
            <person name="Snyder E.E."/>
            <person name="Sobral B.W."/>
            <person name="Wattam A.R."/>
            <person name="Will R."/>
            <person name="Williams K."/>
            <person name="Yoo H."/>
            <person name="Bruce D.H."/>
            <person name="Detter C."/>
            <person name="Munk C."/>
            <person name="Brettin T.S."/>
            <person name="Ficht T."/>
        </authorList>
    </citation>
    <scope>NUCLEOTIDE SEQUENCE [LARGE SCALE GENOMIC DNA]</scope>
    <source>
        <strain evidence="3 4">Cudo</strain>
    </source>
</reference>
<dbReference type="SUPFAM" id="SSF52317">
    <property type="entry name" value="Class I glutamine amidotransferase-like"/>
    <property type="match status" value="1"/>
</dbReference>
<dbReference type="EMBL" id="ACJD01000007">
    <property type="protein sequence ID" value="EEH13071.1"/>
    <property type="molecule type" value="Genomic_DNA"/>
</dbReference>
<evidence type="ECO:0000259" key="2">
    <source>
        <dbReference type="Pfam" id="PF20254"/>
    </source>
</evidence>
<proteinExistence type="predicted"/>
<sequence>MGHNPTGVKRLSDKMHGKTHIASAGLIQSDRNTPRGGGSTMSGDKFRFPEMGPHAIKPWAVRKGYADEHFLSDYRYQFPREDPALPEVFVYTEKMSYDPGETVEFHGSTTARTWSIQIYRDGHKPQMMDEAFELPGSFTKTSETAFMDGCDWPVLYRWKIPDDARSGFYRVVSTCLRPDGERFVQHHFVVVRPTRKTRSGRILLMFATGTWTAYNDWGGANHYFGTWGPNKNEGSPVLSLKRLWSKGMIWLPKGAGRVTNATWQDMGDATRYPSKEWGYTMGFSQYYSSAGYAQYERHFVTWAEAEGFQIDYITQTDLHYNPSILDDYNCLVTVGHDEYWSWDMRKTVEDFVARGGHLARFGGNFLWQIRLENDGQTQVCWKTKAPTQDPIMQTDQKHLCTANWASGAVNWPGASTVGVNGENGMYGSWGGFSPRGSRGLTVYRPDHWAFEGTHLRYADIFGHEAQIFGYEVDGLNYTMQNGFPYAVSEHGVPADKIEILAMTPASIYEYEIEGEGQRYYIRDSDLRGICEMAPDGYESARKRLAHGAGILVSMTQGKGEVVTAGLCEWVMGLKRHCDFTTTITRNVLDRFQQSGPAGT</sequence>
<dbReference type="AlphaFoldDB" id="C0GB53"/>
<protein>
    <recommendedName>
        <fullName evidence="2">N,N-dimethylformamidase beta subunit-like C-terminal domain-containing protein</fullName>
    </recommendedName>
</protein>
<dbReference type="Proteomes" id="UP000003678">
    <property type="component" value="Unassembled WGS sequence"/>
</dbReference>
<comment type="caution">
    <text evidence="3">The sequence shown here is derived from an EMBL/GenBank/DDBJ whole genome shotgun (WGS) entry which is preliminary data.</text>
</comment>
<dbReference type="Pfam" id="PF20254">
    <property type="entry name" value="DMFA2_C"/>
    <property type="match status" value="1"/>
</dbReference>
<name>C0GB53_9HYPH</name>
<gene>
    <name evidence="3" type="ORF">BCETI_7000545</name>
</gene>